<sequence length="43" mass="4632">MALTPPDRFGVVYFGSSIKVCFAEAILRERAIGSRGNFPIGMG</sequence>
<proteinExistence type="predicted"/>
<keyword evidence="1" id="KW-0614">Plasmid</keyword>
<organism evidence="1 2">
    <name type="scientific">Rhizobium rosettiformans</name>
    <dbReference type="NCBI Taxonomy" id="1368430"/>
    <lineage>
        <taxon>Bacteria</taxon>
        <taxon>Pseudomonadati</taxon>
        <taxon>Pseudomonadota</taxon>
        <taxon>Alphaproteobacteria</taxon>
        <taxon>Hyphomicrobiales</taxon>
        <taxon>Rhizobiaceae</taxon>
        <taxon>Rhizobium/Agrobacterium group</taxon>
        <taxon>Rhizobium</taxon>
    </lineage>
</organism>
<reference evidence="1 2" key="1">
    <citation type="submission" date="2018-09" db="EMBL/GenBank/DDBJ databases">
        <title>Rhizobium sp. MAE2-X.</title>
        <authorList>
            <person name="Lee Y."/>
            <person name="Jeon C.O."/>
        </authorList>
    </citation>
    <scope>NUCLEOTIDE SEQUENCE [LARGE SCALE GENOMIC DNA]</scope>
    <source>
        <strain evidence="1 2">MAE2-X</strain>
        <plasmid evidence="1 2">p1</plasmid>
    </source>
</reference>
<protein>
    <submittedName>
        <fullName evidence="1">Uncharacterized protein</fullName>
    </submittedName>
</protein>
<geneLocation type="plasmid" evidence="1 2">
    <name>p1</name>
</geneLocation>
<accession>A0ABX7F4R6</accession>
<evidence type="ECO:0000313" key="2">
    <source>
        <dbReference type="Proteomes" id="UP000596351"/>
    </source>
</evidence>
<gene>
    <name evidence="1" type="ORF">D4A92_22045</name>
</gene>
<dbReference type="Proteomes" id="UP000596351">
    <property type="component" value="Plasmid p1"/>
</dbReference>
<keyword evidence="2" id="KW-1185">Reference proteome</keyword>
<name>A0ABX7F4R6_9HYPH</name>
<evidence type="ECO:0000313" key="1">
    <source>
        <dbReference type="EMBL" id="QRF54558.1"/>
    </source>
</evidence>
<dbReference type="EMBL" id="CP032406">
    <property type="protein sequence ID" value="QRF54558.1"/>
    <property type="molecule type" value="Genomic_DNA"/>
</dbReference>